<feature type="transmembrane region" description="Helical" evidence="1">
    <location>
        <begin position="69"/>
        <end position="86"/>
    </location>
</feature>
<sequence>MHMVLVVAATVLFGLLAAAGVASLTTGWVAPWGRARVLRPKLWGYGCLLGAAGWAVFIYLGPLAGGHNLLAWLGWLGIMAALRLRVLSERPGRDSAATTTTSS</sequence>
<dbReference type="Proteomes" id="UP001212326">
    <property type="component" value="Chromosome"/>
</dbReference>
<evidence type="ECO:0000313" key="3">
    <source>
        <dbReference type="Proteomes" id="UP001212326"/>
    </source>
</evidence>
<proteinExistence type="predicted"/>
<evidence type="ECO:0000313" key="2">
    <source>
        <dbReference type="EMBL" id="WBO64083.1"/>
    </source>
</evidence>
<reference evidence="2 3" key="1">
    <citation type="submission" date="2022-12" db="EMBL/GenBank/DDBJ databases">
        <authorList>
            <person name="Mo P."/>
        </authorList>
    </citation>
    <scope>NUCLEOTIDE SEQUENCE [LARGE SCALE GENOMIC DNA]</scope>
    <source>
        <strain evidence="2 3">HUAS 2-6</strain>
    </source>
</reference>
<name>A0ABY7P735_9ACTN</name>
<feature type="transmembrane region" description="Helical" evidence="1">
    <location>
        <begin position="43"/>
        <end position="62"/>
    </location>
</feature>
<evidence type="ECO:0000256" key="1">
    <source>
        <dbReference type="SAM" id="Phobius"/>
    </source>
</evidence>
<gene>
    <name evidence="2" type="ORF">O1G22_15215</name>
</gene>
<keyword evidence="1" id="KW-0812">Transmembrane</keyword>
<keyword evidence="1" id="KW-1133">Transmembrane helix</keyword>
<accession>A0ABY7P735</accession>
<evidence type="ECO:0008006" key="4">
    <source>
        <dbReference type="Google" id="ProtNLM"/>
    </source>
</evidence>
<dbReference type="EMBL" id="CP115300">
    <property type="protein sequence ID" value="WBO64083.1"/>
    <property type="molecule type" value="Genomic_DNA"/>
</dbReference>
<keyword evidence="1" id="KW-0472">Membrane</keyword>
<protein>
    <recommendedName>
        <fullName evidence="4">Integral membrane protein</fullName>
    </recommendedName>
</protein>
<keyword evidence="3" id="KW-1185">Reference proteome</keyword>
<dbReference type="RefSeq" id="WP_270081846.1">
    <property type="nucleotide sequence ID" value="NZ_CP115300.1"/>
</dbReference>
<organism evidence="2 3">
    <name type="scientific">Streptomyces camelliae</name>
    <dbReference type="NCBI Taxonomy" id="3004093"/>
    <lineage>
        <taxon>Bacteria</taxon>
        <taxon>Bacillati</taxon>
        <taxon>Actinomycetota</taxon>
        <taxon>Actinomycetes</taxon>
        <taxon>Kitasatosporales</taxon>
        <taxon>Streptomycetaceae</taxon>
        <taxon>Streptomyces</taxon>
    </lineage>
</organism>